<gene>
    <name evidence="8" type="ORF">CWE10_02765</name>
</gene>
<dbReference type="Gene3D" id="3.40.50.1220">
    <property type="entry name" value="TPP-binding domain"/>
    <property type="match status" value="1"/>
</dbReference>
<dbReference type="AlphaFoldDB" id="A0A953I7P4"/>
<sequence length="551" mass="58719">MKGEREMSFAHAGKLVARALRNEGVEVVFTLCGGHVMSIYDGCLDEGIRVVDVRHEQTAAFAADAWSRLTGRPGVAILTAGPGVTNAVTGIANAYRAQSPMVVIGGQGPRSLAGKGALQEMDVLSVIRPITKGQVSISDPARIPEIVSWAFRTAMSGVPGPVYLEMPLDLLFAPWEDGGSRLPAPYPGRPAMPGDESRVAAAAELLRAAERPVVLIGSQVRWSPHWQAAREFAEKVGAPVYVSGMARGLLPPRWARSRKAALAEADVALVFGTPLDFRLGYGGSPVWNEQCRLIQVDLDPAEPGRNRDAAVAIPGDSGTVMMQLLALGDLGAGRPARRAWLERLEAEEEKRLARMQPDLTSEAMPVNPLRLCAEIDRALPEDAILIGDGGDFVATAANVVRVRRYPAGWMDPGPLGTLGIGMGFAMAARLAHPDVPVVLLLGDGTAGLNLMEVEAAVRQNLPFVVVVGNDAGWTQIRRGQVEMFGAERAPATALSYTRYERVAEALGGHGIWVERPEEIGPALRQALAADRLTVINVKMGGSDFRAGAISV</sequence>
<dbReference type="GO" id="GO:0050660">
    <property type="term" value="F:flavin adenine dinucleotide binding"/>
    <property type="evidence" value="ECO:0007669"/>
    <property type="project" value="TreeGrafter"/>
</dbReference>
<dbReference type="Pfam" id="PF00205">
    <property type="entry name" value="TPP_enzyme_M"/>
    <property type="match status" value="1"/>
</dbReference>
<name>A0A953I7P4_SYMTR</name>
<evidence type="ECO:0000256" key="4">
    <source>
        <dbReference type="RuleBase" id="RU362132"/>
    </source>
</evidence>
<feature type="domain" description="Thiamine pyrophosphate enzyme central" evidence="5">
    <location>
        <begin position="199"/>
        <end position="324"/>
    </location>
</feature>
<dbReference type="InterPro" id="IPR029035">
    <property type="entry name" value="DHS-like_NAD/FAD-binding_dom"/>
</dbReference>
<dbReference type="SUPFAM" id="SSF52467">
    <property type="entry name" value="DHS-like NAD/FAD-binding domain"/>
    <property type="match status" value="1"/>
</dbReference>
<protein>
    <submittedName>
        <fullName evidence="8">Acetolactate synthase</fullName>
    </submittedName>
</protein>
<dbReference type="InterPro" id="IPR045229">
    <property type="entry name" value="TPP_enz"/>
</dbReference>
<dbReference type="CDD" id="cd07035">
    <property type="entry name" value="TPP_PYR_POX_like"/>
    <property type="match status" value="1"/>
</dbReference>
<dbReference type="SUPFAM" id="SSF52518">
    <property type="entry name" value="Thiamin diphosphate-binding fold (THDP-binding)"/>
    <property type="match status" value="2"/>
</dbReference>
<dbReference type="GO" id="GO:0009097">
    <property type="term" value="P:isoleucine biosynthetic process"/>
    <property type="evidence" value="ECO:0007669"/>
    <property type="project" value="TreeGrafter"/>
</dbReference>
<dbReference type="EMBL" id="PIUK01000013">
    <property type="protein sequence ID" value="MBY6275126.1"/>
    <property type="molecule type" value="Genomic_DNA"/>
</dbReference>
<comment type="similarity">
    <text evidence="2 4">Belongs to the TPP enzyme family.</text>
</comment>
<evidence type="ECO:0000256" key="1">
    <source>
        <dbReference type="ARBA" id="ARBA00001964"/>
    </source>
</evidence>
<feature type="domain" description="Thiamine pyrophosphate enzyme TPP-binding" evidence="6">
    <location>
        <begin position="388"/>
        <end position="537"/>
    </location>
</feature>
<evidence type="ECO:0000313" key="9">
    <source>
        <dbReference type="Proteomes" id="UP000732377"/>
    </source>
</evidence>
<evidence type="ECO:0000256" key="3">
    <source>
        <dbReference type="ARBA" id="ARBA00023052"/>
    </source>
</evidence>
<evidence type="ECO:0000259" key="7">
    <source>
        <dbReference type="Pfam" id="PF02776"/>
    </source>
</evidence>
<comment type="caution">
    <text evidence="8">The sequence shown here is derived from an EMBL/GenBank/DDBJ whole genome shotgun (WGS) entry which is preliminary data.</text>
</comment>
<dbReference type="GO" id="GO:0000287">
    <property type="term" value="F:magnesium ion binding"/>
    <property type="evidence" value="ECO:0007669"/>
    <property type="project" value="InterPro"/>
</dbReference>
<feature type="domain" description="Thiamine pyrophosphate enzyme N-terminal TPP-binding" evidence="7">
    <location>
        <begin position="12"/>
        <end position="125"/>
    </location>
</feature>
<keyword evidence="3 4" id="KW-0786">Thiamine pyrophosphate</keyword>
<dbReference type="InterPro" id="IPR011766">
    <property type="entry name" value="TPP_enzyme_TPP-bd"/>
</dbReference>
<dbReference type="FunFam" id="3.40.50.970:FF:000007">
    <property type="entry name" value="Acetolactate synthase"/>
    <property type="match status" value="1"/>
</dbReference>
<dbReference type="GO" id="GO:0030976">
    <property type="term" value="F:thiamine pyrophosphate binding"/>
    <property type="evidence" value="ECO:0007669"/>
    <property type="project" value="InterPro"/>
</dbReference>
<dbReference type="InterPro" id="IPR012001">
    <property type="entry name" value="Thiamin_PyroP_enz_TPP-bd_dom"/>
</dbReference>
<dbReference type="GO" id="GO:0003984">
    <property type="term" value="F:acetolactate synthase activity"/>
    <property type="evidence" value="ECO:0007669"/>
    <property type="project" value="TreeGrafter"/>
</dbReference>
<evidence type="ECO:0000313" key="8">
    <source>
        <dbReference type="EMBL" id="MBY6275126.1"/>
    </source>
</evidence>
<evidence type="ECO:0000256" key="2">
    <source>
        <dbReference type="ARBA" id="ARBA00007812"/>
    </source>
</evidence>
<dbReference type="GO" id="GO:0009099">
    <property type="term" value="P:L-valine biosynthetic process"/>
    <property type="evidence" value="ECO:0007669"/>
    <property type="project" value="TreeGrafter"/>
</dbReference>
<accession>A0A953I7P4</accession>
<comment type="cofactor">
    <cofactor evidence="1">
        <name>thiamine diphosphate</name>
        <dbReference type="ChEBI" id="CHEBI:58937"/>
    </cofactor>
</comment>
<dbReference type="Gene3D" id="3.40.50.970">
    <property type="match status" value="2"/>
</dbReference>
<dbReference type="PANTHER" id="PTHR18968:SF166">
    <property type="entry name" value="2-HYDROXYACYL-COA LYASE 2"/>
    <property type="match status" value="1"/>
</dbReference>
<dbReference type="CDD" id="cd02004">
    <property type="entry name" value="TPP_BZL_OCoD_HPCL"/>
    <property type="match status" value="1"/>
</dbReference>
<evidence type="ECO:0000259" key="6">
    <source>
        <dbReference type="Pfam" id="PF02775"/>
    </source>
</evidence>
<dbReference type="GO" id="GO:0005948">
    <property type="term" value="C:acetolactate synthase complex"/>
    <property type="evidence" value="ECO:0007669"/>
    <property type="project" value="TreeGrafter"/>
</dbReference>
<dbReference type="InterPro" id="IPR012000">
    <property type="entry name" value="Thiamin_PyroP_enz_cen_dom"/>
</dbReference>
<evidence type="ECO:0000259" key="5">
    <source>
        <dbReference type="Pfam" id="PF00205"/>
    </source>
</evidence>
<dbReference type="PANTHER" id="PTHR18968">
    <property type="entry name" value="THIAMINE PYROPHOSPHATE ENZYMES"/>
    <property type="match status" value="1"/>
</dbReference>
<dbReference type="Proteomes" id="UP000732377">
    <property type="component" value="Unassembled WGS sequence"/>
</dbReference>
<dbReference type="Pfam" id="PF02775">
    <property type="entry name" value="TPP_enzyme_C"/>
    <property type="match status" value="1"/>
</dbReference>
<dbReference type="InterPro" id="IPR029061">
    <property type="entry name" value="THDP-binding"/>
</dbReference>
<organism evidence="8 9">
    <name type="scientific">Symbiobacterium thermophilum</name>
    <dbReference type="NCBI Taxonomy" id="2734"/>
    <lineage>
        <taxon>Bacteria</taxon>
        <taxon>Bacillati</taxon>
        <taxon>Bacillota</taxon>
        <taxon>Clostridia</taxon>
        <taxon>Eubacteriales</taxon>
        <taxon>Symbiobacteriaceae</taxon>
        <taxon>Symbiobacterium</taxon>
    </lineage>
</organism>
<proteinExistence type="inferred from homology"/>
<dbReference type="Pfam" id="PF02776">
    <property type="entry name" value="TPP_enzyme_N"/>
    <property type="match status" value="1"/>
</dbReference>
<reference evidence="8" key="1">
    <citation type="submission" date="2017-11" db="EMBL/GenBank/DDBJ databases">
        <title>Three new genomes from thermophilic consortium.</title>
        <authorList>
            <person name="Quaggio R."/>
            <person name="Amgarten D."/>
            <person name="Setubal J.C."/>
        </authorList>
    </citation>
    <scope>NUCLEOTIDE SEQUENCE</scope>
    <source>
        <strain evidence="8">ZCTH01-B2</strain>
    </source>
</reference>